<dbReference type="PANTHER" id="PTHR44591">
    <property type="entry name" value="STRESS RESPONSE REGULATOR PROTEIN 1"/>
    <property type="match status" value="1"/>
</dbReference>
<evidence type="ECO:0000256" key="4">
    <source>
        <dbReference type="ARBA" id="ARBA00023163"/>
    </source>
</evidence>
<dbReference type="GO" id="GO:0000160">
    <property type="term" value="P:phosphorelay signal transduction system"/>
    <property type="evidence" value="ECO:0007669"/>
    <property type="project" value="UniProtKB-KW"/>
</dbReference>
<dbReference type="PROSITE" id="PS50110">
    <property type="entry name" value="RESPONSE_REGULATORY"/>
    <property type="match status" value="1"/>
</dbReference>
<keyword evidence="3" id="KW-0805">Transcription regulation</keyword>
<keyword evidence="4" id="KW-0804">Transcription</keyword>
<dbReference type="EMBL" id="LABX01000178">
    <property type="protein sequence ID" value="KMO30275.1"/>
    <property type="molecule type" value="Genomic_DNA"/>
</dbReference>
<accession>A0A0J6S4Z7</accession>
<evidence type="ECO:0000256" key="5">
    <source>
        <dbReference type="PROSITE-ProRule" id="PRU00169"/>
    </source>
</evidence>
<keyword evidence="2" id="KW-0902">Two-component regulatory system</keyword>
<organism evidence="7 8">
    <name type="scientific">Methylobacterium aquaticum</name>
    <dbReference type="NCBI Taxonomy" id="270351"/>
    <lineage>
        <taxon>Bacteria</taxon>
        <taxon>Pseudomonadati</taxon>
        <taxon>Pseudomonadota</taxon>
        <taxon>Alphaproteobacteria</taxon>
        <taxon>Hyphomicrobiales</taxon>
        <taxon>Methylobacteriaceae</taxon>
        <taxon>Methylobacterium</taxon>
    </lineage>
</organism>
<evidence type="ECO:0000313" key="7">
    <source>
        <dbReference type="EMBL" id="KMO30275.1"/>
    </source>
</evidence>
<dbReference type="InterPro" id="IPR001789">
    <property type="entry name" value="Sig_transdc_resp-reg_receiver"/>
</dbReference>
<dbReference type="SUPFAM" id="SSF52172">
    <property type="entry name" value="CheY-like"/>
    <property type="match status" value="1"/>
</dbReference>
<name>A0A0J6S4Z7_9HYPH</name>
<evidence type="ECO:0000256" key="3">
    <source>
        <dbReference type="ARBA" id="ARBA00023015"/>
    </source>
</evidence>
<dbReference type="FunFam" id="3.40.50.2300:FF:000018">
    <property type="entry name" value="DNA-binding transcriptional regulator NtrC"/>
    <property type="match status" value="1"/>
</dbReference>
<gene>
    <name evidence="7" type="primary">fixJ</name>
    <name evidence="7" type="ORF">VP06_22310</name>
</gene>
<proteinExistence type="predicted"/>
<dbReference type="PANTHER" id="PTHR44591:SF25">
    <property type="entry name" value="CHEMOTAXIS TWO-COMPONENT RESPONSE REGULATOR"/>
    <property type="match status" value="1"/>
</dbReference>
<feature type="domain" description="Response regulatory" evidence="6">
    <location>
        <begin position="6"/>
        <end position="106"/>
    </location>
</feature>
<dbReference type="Gene3D" id="3.40.50.2300">
    <property type="match status" value="1"/>
</dbReference>
<dbReference type="AlphaFoldDB" id="A0A0J6S4Z7"/>
<sequence>MPDDLLVHVVDDDLAVRQSLAFLLASDGIPVRLHDSAVAFLEAVARPSGCIVTDVRMPGLDGVELLRRLKARGEAVPVIVMTGHADVPLAVAAMREGAADFIEKPF</sequence>
<evidence type="ECO:0000256" key="1">
    <source>
        <dbReference type="ARBA" id="ARBA00022553"/>
    </source>
</evidence>
<protein>
    <submittedName>
        <fullName evidence="7">Response regulator FixJ</fullName>
    </submittedName>
</protein>
<dbReference type="InterPro" id="IPR011006">
    <property type="entry name" value="CheY-like_superfamily"/>
</dbReference>
<feature type="non-terminal residue" evidence="7">
    <location>
        <position position="106"/>
    </location>
</feature>
<comment type="caution">
    <text evidence="7">The sequence shown here is derived from an EMBL/GenBank/DDBJ whole genome shotgun (WGS) entry which is preliminary data.</text>
</comment>
<evidence type="ECO:0000259" key="6">
    <source>
        <dbReference type="PROSITE" id="PS50110"/>
    </source>
</evidence>
<feature type="modified residue" description="4-aspartylphosphate" evidence="5">
    <location>
        <position position="54"/>
    </location>
</feature>
<keyword evidence="1 5" id="KW-0597">Phosphoprotein</keyword>
<dbReference type="Pfam" id="PF00072">
    <property type="entry name" value="Response_reg"/>
    <property type="match status" value="1"/>
</dbReference>
<dbReference type="InterPro" id="IPR050595">
    <property type="entry name" value="Bact_response_regulator"/>
</dbReference>
<dbReference type="PATRIC" id="fig|270351.6.peg.2244"/>
<evidence type="ECO:0000313" key="8">
    <source>
        <dbReference type="Proteomes" id="UP000035929"/>
    </source>
</evidence>
<reference evidence="7 8" key="1">
    <citation type="submission" date="2015-03" db="EMBL/GenBank/DDBJ databases">
        <title>Genome sequencing of Methylobacterium aquaticum DSM16371 type strain.</title>
        <authorList>
            <person name="Chaudhry V."/>
            <person name="Patil P.B."/>
        </authorList>
    </citation>
    <scope>NUCLEOTIDE SEQUENCE [LARGE SCALE GENOMIC DNA]</scope>
    <source>
        <strain evidence="7 8">DSM 16371</strain>
    </source>
</reference>
<dbReference type="Proteomes" id="UP000035929">
    <property type="component" value="Unassembled WGS sequence"/>
</dbReference>
<dbReference type="OrthoDB" id="9782655at2"/>
<dbReference type="SMART" id="SM00448">
    <property type="entry name" value="REC"/>
    <property type="match status" value="1"/>
</dbReference>
<dbReference type="RefSeq" id="WP_048465973.1">
    <property type="nucleotide sequence ID" value="NZ_LABX01000178.1"/>
</dbReference>
<evidence type="ECO:0000256" key="2">
    <source>
        <dbReference type="ARBA" id="ARBA00023012"/>
    </source>
</evidence>